<evidence type="ECO:0000313" key="2">
    <source>
        <dbReference type="Proteomes" id="UP000269221"/>
    </source>
</evidence>
<dbReference type="EMBL" id="QRBI01000131">
    <property type="protein sequence ID" value="RMC03006.1"/>
    <property type="molecule type" value="Genomic_DNA"/>
</dbReference>
<keyword evidence="2" id="KW-1185">Reference proteome</keyword>
<sequence length="90" mass="10574">MDQALLHGAKQYDKRQCEEIDAQEVPPEHEEELYCASDQNEEQTVQRGMWTLHHWSYPRTTWTQSCAMCFGMTLLEQMIYSVILTHSVIP</sequence>
<dbReference type="Proteomes" id="UP000269221">
    <property type="component" value="Unassembled WGS sequence"/>
</dbReference>
<comment type="caution">
    <text evidence="1">The sequence shown here is derived from an EMBL/GenBank/DDBJ whole genome shotgun (WGS) entry which is preliminary data.</text>
</comment>
<reference evidence="1 2" key="1">
    <citation type="submission" date="2018-07" db="EMBL/GenBank/DDBJ databases">
        <title>A high quality draft genome assembly of the barn swallow (H. rustica rustica).</title>
        <authorList>
            <person name="Formenti G."/>
            <person name="Chiara M."/>
            <person name="Poveda L."/>
            <person name="Francoijs K.-J."/>
            <person name="Bonisoli-Alquati A."/>
            <person name="Canova L."/>
            <person name="Gianfranceschi L."/>
            <person name="Horner D.S."/>
            <person name="Saino N."/>
        </authorList>
    </citation>
    <scope>NUCLEOTIDE SEQUENCE [LARGE SCALE GENOMIC DNA]</scope>
    <source>
        <strain evidence="1">Chelidonia</strain>
        <tissue evidence="1">Blood</tissue>
    </source>
</reference>
<organism evidence="1 2">
    <name type="scientific">Hirundo rustica rustica</name>
    <dbReference type="NCBI Taxonomy" id="333673"/>
    <lineage>
        <taxon>Eukaryota</taxon>
        <taxon>Metazoa</taxon>
        <taxon>Chordata</taxon>
        <taxon>Craniata</taxon>
        <taxon>Vertebrata</taxon>
        <taxon>Euteleostomi</taxon>
        <taxon>Archelosauria</taxon>
        <taxon>Archosauria</taxon>
        <taxon>Dinosauria</taxon>
        <taxon>Saurischia</taxon>
        <taxon>Theropoda</taxon>
        <taxon>Coelurosauria</taxon>
        <taxon>Aves</taxon>
        <taxon>Neognathae</taxon>
        <taxon>Neoaves</taxon>
        <taxon>Telluraves</taxon>
        <taxon>Australaves</taxon>
        <taxon>Passeriformes</taxon>
        <taxon>Sylvioidea</taxon>
        <taxon>Hirundinidae</taxon>
        <taxon>Hirundo</taxon>
    </lineage>
</organism>
<dbReference type="AlphaFoldDB" id="A0A3M0JPV4"/>
<name>A0A3M0JPV4_HIRRU</name>
<proteinExistence type="predicted"/>
<protein>
    <submittedName>
        <fullName evidence="1">Uncharacterized protein</fullName>
    </submittedName>
</protein>
<evidence type="ECO:0000313" key="1">
    <source>
        <dbReference type="EMBL" id="RMC03006.1"/>
    </source>
</evidence>
<gene>
    <name evidence="1" type="ORF">DUI87_20199</name>
</gene>
<dbReference type="OrthoDB" id="10504908at2759"/>
<accession>A0A3M0JPV4</accession>